<dbReference type="KEGG" id="sgn:SGRA_1642"/>
<dbReference type="HOGENOM" id="CLU_1359610_0_0_10"/>
<evidence type="ECO:0000313" key="2">
    <source>
        <dbReference type="Proteomes" id="UP000007519"/>
    </source>
</evidence>
<dbReference type="InterPro" id="IPR011652">
    <property type="entry name" value="MORN_2"/>
</dbReference>
<gene>
    <name evidence="1" type="ordered locus">SGRA_1642</name>
</gene>
<name>H6LA14_SAPGL</name>
<dbReference type="OrthoDB" id="659070at2"/>
<proteinExistence type="predicted"/>
<evidence type="ECO:0008006" key="3">
    <source>
        <dbReference type="Google" id="ProtNLM"/>
    </source>
</evidence>
<dbReference type="Pfam" id="PF07661">
    <property type="entry name" value="MORN_2"/>
    <property type="match status" value="6"/>
</dbReference>
<evidence type="ECO:0000313" key="1">
    <source>
        <dbReference type="EMBL" id="AFC24377.1"/>
    </source>
</evidence>
<protein>
    <recommendedName>
        <fullName evidence="3">Toxin-antitoxin system YwqK family antitoxin</fullName>
    </recommendedName>
</protein>
<dbReference type="Proteomes" id="UP000007519">
    <property type="component" value="Chromosome"/>
</dbReference>
<organism evidence="1 2">
    <name type="scientific">Saprospira grandis (strain Lewin)</name>
    <dbReference type="NCBI Taxonomy" id="984262"/>
    <lineage>
        <taxon>Bacteria</taxon>
        <taxon>Pseudomonadati</taxon>
        <taxon>Bacteroidota</taxon>
        <taxon>Saprospiria</taxon>
        <taxon>Saprospirales</taxon>
        <taxon>Saprospiraceae</taxon>
        <taxon>Saprospira</taxon>
    </lineage>
</organism>
<dbReference type="STRING" id="984262.SGRA_1642"/>
<reference evidence="1 2" key="1">
    <citation type="journal article" date="2012" name="Stand. Genomic Sci.">
        <title>Complete genome sequencing and analysis of Saprospira grandis str. Lewin, a predatory marine bacterium.</title>
        <authorList>
            <person name="Saw J.H."/>
            <person name="Yuryev A."/>
            <person name="Kanbe M."/>
            <person name="Hou S."/>
            <person name="Young A.G."/>
            <person name="Aizawa S."/>
            <person name="Alam M."/>
        </authorList>
    </citation>
    <scope>NUCLEOTIDE SEQUENCE [LARGE SCALE GENOMIC DNA]</scope>
    <source>
        <strain evidence="1 2">Lewin</strain>
    </source>
</reference>
<dbReference type="SUPFAM" id="SSF82185">
    <property type="entry name" value="Histone H3 K4-specific methyltransferase SET7/9 N-terminal domain"/>
    <property type="match status" value="1"/>
</dbReference>
<dbReference type="PROSITE" id="PS51257">
    <property type="entry name" value="PROKAR_LIPOPROTEIN"/>
    <property type="match status" value="1"/>
</dbReference>
<dbReference type="eggNOG" id="COG2849">
    <property type="taxonomic scope" value="Bacteria"/>
</dbReference>
<dbReference type="Gene3D" id="3.90.930.1">
    <property type="match status" value="2"/>
</dbReference>
<accession>H6LA14</accession>
<sequence length="201" mass="23147">MKWIWMLLLLVSLGSCQLKKVVERDAEGRKISRYRKHKKTGEIEGRYKGFHESGGIALIMHYKKGKLDGPVKTYYPNGQLESLAYTEKDRYEGKFQYWYSNGQLKQEGQYINGDIEGPLKSYYPNGKLKEIVEFSGSVENGAYTLYYQNGKIKEEGHFLKGPNMDGLIKQYDAEGQLLRKQSCSAGSCETIWERKTAKDEE</sequence>
<dbReference type="RefSeq" id="WP_015692012.1">
    <property type="nucleotide sequence ID" value="NC_016940.1"/>
</dbReference>
<dbReference type="EMBL" id="CP002831">
    <property type="protein sequence ID" value="AFC24377.1"/>
    <property type="molecule type" value="Genomic_DNA"/>
</dbReference>
<dbReference type="AlphaFoldDB" id="H6LA14"/>
<keyword evidence="2" id="KW-1185">Reference proteome</keyword>